<dbReference type="InterPro" id="IPR054059">
    <property type="entry name" value="MORF/ORRM1/DAG-like_MORF"/>
</dbReference>
<feature type="compositionally biased region" description="Polar residues" evidence="3">
    <location>
        <begin position="174"/>
        <end position="189"/>
    </location>
</feature>
<accession>A0AAP0MGI8</accession>
<evidence type="ECO:0000256" key="2">
    <source>
        <dbReference type="ARBA" id="ARBA00022946"/>
    </source>
</evidence>
<dbReference type="PANTHER" id="PTHR31346:SF4">
    <property type="entry name" value="MULTIPLE ORGANELLAR RNA EDITING FACTOR 8, CHLOROPLASTIC_MITOCHONDRIAL"/>
    <property type="match status" value="1"/>
</dbReference>
<keyword evidence="1" id="KW-0507">mRNA processing</keyword>
<keyword evidence="7" id="KW-1185">Reference proteome</keyword>
<dbReference type="GO" id="GO:0005739">
    <property type="term" value="C:mitochondrion"/>
    <property type="evidence" value="ECO:0007669"/>
    <property type="project" value="TreeGrafter"/>
</dbReference>
<dbReference type="GO" id="GO:0006397">
    <property type="term" value="P:mRNA processing"/>
    <property type="evidence" value="ECO:0007669"/>
    <property type="project" value="UniProtKB-KW"/>
</dbReference>
<keyword evidence="4" id="KW-0732">Signal</keyword>
<dbReference type="GO" id="GO:0080156">
    <property type="term" value="P:mitochondrial mRNA modification"/>
    <property type="evidence" value="ECO:0007669"/>
    <property type="project" value="TreeGrafter"/>
</dbReference>
<name>A0AAP0MGI8_9ROSI</name>
<dbReference type="AlphaFoldDB" id="A0AAP0MGI8"/>
<evidence type="ECO:0000313" key="6">
    <source>
        <dbReference type="EMBL" id="KAK9209075.1"/>
    </source>
</evidence>
<reference evidence="6 7" key="1">
    <citation type="submission" date="2024-05" db="EMBL/GenBank/DDBJ databases">
        <title>Haplotype-resolved chromosome-level genome assembly of Huyou (Citrus changshanensis).</title>
        <authorList>
            <person name="Miao C."/>
            <person name="Chen W."/>
            <person name="Wu Y."/>
            <person name="Wang L."/>
            <person name="Zhao S."/>
            <person name="Grierson D."/>
            <person name="Xu C."/>
            <person name="Chen K."/>
        </authorList>
    </citation>
    <scope>NUCLEOTIDE SEQUENCE [LARGE SCALE GENOMIC DNA]</scope>
    <source>
        <strain evidence="6">01-14</strain>
        <tissue evidence="6">Leaf</tissue>
    </source>
</reference>
<feature type="compositionally biased region" description="Polar residues" evidence="3">
    <location>
        <begin position="554"/>
        <end position="579"/>
    </location>
</feature>
<evidence type="ECO:0000313" key="7">
    <source>
        <dbReference type="Proteomes" id="UP001428341"/>
    </source>
</evidence>
<dbReference type="Pfam" id="PF21864">
    <property type="entry name" value="MORF_dom"/>
    <property type="match status" value="1"/>
</dbReference>
<dbReference type="InterPro" id="IPR039206">
    <property type="entry name" value="MORF/ORRM1/DAG-like"/>
</dbReference>
<feature type="compositionally biased region" description="Low complexity" evidence="3">
    <location>
        <begin position="359"/>
        <end position="386"/>
    </location>
</feature>
<dbReference type="PANTHER" id="PTHR31346">
    <property type="entry name" value="MULTIPLE ORGANELLAR RNA EDITING FACTOR 2, CHLOROPLASTIC-RELATED-RELATED"/>
    <property type="match status" value="1"/>
</dbReference>
<sequence length="579" mass="63584">MRCSFILWLQWISDFLCLSWCGCGAADVMLFRERKDKADMGQGCRSWCDCAILPTWSSMVATDSRISTCCAWLHASLGLSWEVPFHDVSTFQAWGLAEMATQIFSRMFLSNPTATKALASLLSRSFSTTATTIKPSSRSLPLLFLNRFRPLSAAVRFGSGGIVTGPSARGMSTRPATASLNDSSPNWSNRPPKETILLDGCDFEHWLVVMEKPEGDPTRDEIIDRYIKTLATVFDGREDEARMKIYSVSTKHYYAFGALVDEETSYKLKELPGVRWVLPDSYLDVKNKDYGGEPFINGQAVPYDPKYHEEWVRNNARANERNRRNDRPRSYDRSRNFERRRENMQNRNFQNQGMPNPAPNMSGMPPNNVPSSSNMSPNMGSMPQNNLGGMPQNNLGGMPQNNYGGTPPPNNYGGMPPPNNYAGAPPPQNNYGGAPPPQNKYGGTPPPQNNYGGTPPPQNNYGGTPPPQNNYGGTPPPQSNYGGTPPPQNNYGGAPPPQNNYGGAPPPQNNYGGTPPPQNNYGGTPPPQNNYGGMQPPPNYNSGNMGGMPPNARWSGNTPGNMNQNADGPSFQNSYTPRQ</sequence>
<feature type="region of interest" description="Disordered" evidence="3">
    <location>
        <begin position="168"/>
        <end position="191"/>
    </location>
</feature>
<dbReference type="GO" id="GO:0016554">
    <property type="term" value="P:cytidine to uridine editing"/>
    <property type="evidence" value="ECO:0007669"/>
    <property type="project" value="InterPro"/>
</dbReference>
<proteinExistence type="predicted"/>
<gene>
    <name evidence="6" type="ORF">WN944_001438</name>
</gene>
<feature type="region of interest" description="Disordered" evidence="3">
    <location>
        <begin position="318"/>
        <end position="579"/>
    </location>
</feature>
<evidence type="ECO:0000259" key="5">
    <source>
        <dbReference type="Pfam" id="PF21864"/>
    </source>
</evidence>
<protein>
    <recommendedName>
        <fullName evidence="5">MORF/ORRM1/DAG-like MORF domain-containing protein</fullName>
    </recommendedName>
</protein>
<dbReference type="Proteomes" id="UP001428341">
    <property type="component" value="Unassembled WGS sequence"/>
</dbReference>
<comment type="caution">
    <text evidence="6">The sequence shown here is derived from an EMBL/GenBank/DDBJ whole genome shotgun (WGS) entry which is preliminary data.</text>
</comment>
<organism evidence="6 7">
    <name type="scientific">Citrus x changshan-huyou</name>
    <dbReference type="NCBI Taxonomy" id="2935761"/>
    <lineage>
        <taxon>Eukaryota</taxon>
        <taxon>Viridiplantae</taxon>
        <taxon>Streptophyta</taxon>
        <taxon>Embryophyta</taxon>
        <taxon>Tracheophyta</taxon>
        <taxon>Spermatophyta</taxon>
        <taxon>Magnoliopsida</taxon>
        <taxon>eudicotyledons</taxon>
        <taxon>Gunneridae</taxon>
        <taxon>Pentapetalae</taxon>
        <taxon>rosids</taxon>
        <taxon>malvids</taxon>
        <taxon>Sapindales</taxon>
        <taxon>Rutaceae</taxon>
        <taxon>Aurantioideae</taxon>
        <taxon>Citrus</taxon>
    </lineage>
</organism>
<feature type="domain" description="MORF/ORRM1/DAG-like MORF" evidence="5">
    <location>
        <begin position="203"/>
        <end position="295"/>
    </location>
</feature>
<evidence type="ECO:0000256" key="4">
    <source>
        <dbReference type="SAM" id="SignalP"/>
    </source>
</evidence>
<feature type="signal peptide" evidence="4">
    <location>
        <begin position="1"/>
        <end position="26"/>
    </location>
</feature>
<feature type="compositionally biased region" description="Basic and acidic residues" evidence="3">
    <location>
        <begin position="318"/>
        <end position="344"/>
    </location>
</feature>
<feature type="chain" id="PRO_5042992046" description="MORF/ORRM1/DAG-like MORF domain-containing protein" evidence="4">
    <location>
        <begin position="27"/>
        <end position="579"/>
    </location>
</feature>
<evidence type="ECO:0000256" key="3">
    <source>
        <dbReference type="SAM" id="MobiDB-lite"/>
    </source>
</evidence>
<feature type="compositionally biased region" description="Pro residues" evidence="3">
    <location>
        <begin position="406"/>
        <end position="528"/>
    </location>
</feature>
<evidence type="ECO:0000256" key="1">
    <source>
        <dbReference type="ARBA" id="ARBA00022664"/>
    </source>
</evidence>
<keyword evidence="2" id="KW-0809">Transit peptide</keyword>
<feature type="compositionally biased region" description="Polar residues" evidence="3">
    <location>
        <begin position="345"/>
        <end position="354"/>
    </location>
</feature>
<dbReference type="EMBL" id="JBCGBO010000004">
    <property type="protein sequence ID" value="KAK9209075.1"/>
    <property type="molecule type" value="Genomic_DNA"/>
</dbReference>